<dbReference type="InterPro" id="IPR011991">
    <property type="entry name" value="ArsR-like_HTH"/>
</dbReference>
<dbReference type="GO" id="GO:0003677">
    <property type="term" value="F:DNA binding"/>
    <property type="evidence" value="ECO:0007669"/>
    <property type="project" value="UniProtKB-KW"/>
</dbReference>
<dbReference type="Gene3D" id="1.10.10.10">
    <property type="entry name" value="Winged helix-like DNA-binding domain superfamily/Winged helix DNA-binding domain"/>
    <property type="match status" value="1"/>
</dbReference>
<dbReference type="Proteomes" id="UP000186030">
    <property type="component" value="Unassembled WGS sequence"/>
</dbReference>
<keyword evidence="1" id="KW-0805">Transcription regulation</keyword>
<dbReference type="SMART" id="SM00418">
    <property type="entry name" value="HTH_ARSR"/>
    <property type="match status" value="1"/>
</dbReference>
<dbReference type="InterPro" id="IPR036388">
    <property type="entry name" value="WH-like_DNA-bd_sf"/>
</dbReference>
<feature type="domain" description="HTH arsR-type" evidence="4">
    <location>
        <begin position="24"/>
        <end position="118"/>
    </location>
</feature>
<dbReference type="EMBL" id="MQMG01000024">
    <property type="protein sequence ID" value="OKO93129.1"/>
    <property type="molecule type" value="Genomic_DNA"/>
</dbReference>
<evidence type="ECO:0000313" key="5">
    <source>
        <dbReference type="EMBL" id="OKO93129.1"/>
    </source>
</evidence>
<gene>
    <name evidence="5" type="ORF">BRO54_2079</name>
</gene>
<dbReference type="PRINTS" id="PR00778">
    <property type="entry name" value="HTHARSR"/>
</dbReference>
<protein>
    <submittedName>
        <fullName evidence="5">Arsenical resistance operon repressor</fullName>
    </submittedName>
</protein>
<sequence>MMDVRFYISKSLYDDERRGDMPQLAMEIGAAARVLKLLGDPTRLTILAILNQRECCVCELLEVFSTSQPAISQHLRKLKDAGLIQEERRGQWVYYSLRPQSEYYSLLQAVLSYVPDQDENIRKIEKANPAVRCGC</sequence>
<keyword evidence="2" id="KW-0238">DNA-binding</keyword>
<dbReference type="CDD" id="cd00090">
    <property type="entry name" value="HTH_ARSR"/>
    <property type="match status" value="1"/>
</dbReference>
<name>A0A1Q5SYN7_9BACL</name>
<comment type="caution">
    <text evidence="5">The sequence shown here is derived from an EMBL/GenBank/DDBJ whole genome shotgun (WGS) entry which is preliminary data.</text>
</comment>
<dbReference type="SUPFAM" id="SSF46785">
    <property type="entry name" value="Winged helix' DNA-binding domain"/>
    <property type="match status" value="1"/>
</dbReference>
<dbReference type="GO" id="GO:0003700">
    <property type="term" value="F:DNA-binding transcription factor activity"/>
    <property type="evidence" value="ECO:0007669"/>
    <property type="project" value="InterPro"/>
</dbReference>
<dbReference type="InterPro" id="IPR001845">
    <property type="entry name" value="HTH_ArsR_DNA-bd_dom"/>
</dbReference>
<dbReference type="PANTHER" id="PTHR33154:SF18">
    <property type="entry name" value="ARSENICAL RESISTANCE OPERON REPRESSOR"/>
    <property type="match status" value="1"/>
</dbReference>
<dbReference type="Pfam" id="PF01022">
    <property type="entry name" value="HTH_5"/>
    <property type="match status" value="1"/>
</dbReference>
<evidence type="ECO:0000259" key="4">
    <source>
        <dbReference type="PROSITE" id="PS50987"/>
    </source>
</evidence>
<dbReference type="NCBIfam" id="NF033788">
    <property type="entry name" value="HTH_metalloreg"/>
    <property type="match status" value="1"/>
</dbReference>
<accession>A0A1Q5SYN7</accession>
<reference evidence="6" key="2">
    <citation type="submission" date="2017-01" db="EMBL/GenBank/DDBJ databases">
        <title>Genome sequencing and annotation of Geobacillus sp. 1017, a Hydrocarbon-Oxidizing Thermophilic Bacterium Isolated from a Heavy Oil Reservoir (China).</title>
        <authorList>
            <person name="Kadnikov V.V."/>
            <person name="Mardanov A.V."/>
            <person name="Poltaraus A.B."/>
            <person name="Sokolova D.S."/>
            <person name="Semenova E.M."/>
            <person name="Ravin N.V."/>
            <person name="Tourova T.P."/>
            <person name="Nazina T.N."/>
        </authorList>
    </citation>
    <scope>NUCLEOTIDE SEQUENCE [LARGE SCALE GENOMIC DNA]</scope>
    <source>
        <strain evidence="6">1017</strain>
    </source>
</reference>
<dbReference type="PANTHER" id="PTHR33154">
    <property type="entry name" value="TRANSCRIPTIONAL REGULATOR, ARSR FAMILY"/>
    <property type="match status" value="1"/>
</dbReference>
<evidence type="ECO:0000256" key="1">
    <source>
        <dbReference type="ARBA" id="ARBA00023015"/>
    </source>
</evidence>
<dbReference type="InterPro" id="IPR051081">
    <property type="entry name" value="HTH_MetalResp_TranReg"/>
</dbReference>
<evidence type="ECO:0000256" key="3">
    <source>
        <dbReference type="ARBA" id="ARBA00023163"/>
    </source>
</evidence>
<dbReference type="AlphaFoldDB" id="A0A1Q5SYN7"/>
<evidence type="ECO:0000256" key="2">
    <source>
        <dbReference type="ARBA" id="ARBA00023125"/>
    </source>
</evidence>
<proteinExistence type="predicted"/>
<reference evidence="5 6" key="1">
    <citation type="submission" date="2016-11" db="EMBL/GenBank/DDBJ databases">
        <authorList>
            <person name="Kadnikov V."/>
            <person name="Nazina T."/>
        </authorList>
    </citation>
    <scope>NUCLEOTIDE SEQUENCE [LARGE SCALE GENOMIC DNA]</scope>
    <source>
        <strain evidence="5 6">1017</strain>
    </source>
</reference>
<evidence type="ECO:0000313" key="6">
    <source>
        <dbReference type="Proteomes" id="UP000186030"/>
    </source>
</evidence>
<dbReference type="PROSITE" id="PS50987">
    <property type="entry name" value="HTH_ARSR_2"/>
    <property type="match status" value="1"/>
</dbReference>
<dbReference type="InterPro" id="IPR036390">
    <property type="entry name" value="WH_DNA-bd_sf"/>
</dbReference>
<organism evidence="5 6">
    <name type="scientific">Geobacillus proteiniphilus</name>
    <dbReference type="NCBI Taxonomy" id="860353"/>
    <lineage>
        <taxon>Bacteria</taxon>
        <taxon>Bacillati</taxon>
        <taxon>Bacillota</taxon>
        <taxon>Bacilli</taxon>
        <taxon>Bacillales</taxon>
        <taxon>Anoxybacillaceae</taxon>
        <taxon>Geobacillus</taxon>
    </lineage>
</organism>
<keyword evidence="3" id="KW-0804">Transcription</keyword>